<reference evidence="3 4" key="1">
    <citation type="submission" date="2020-11" db="EMBL/GenBank/DDBJ databases">
        <title>Indigenous Rhizobia Nodulating Common beans in Western Kenya.</title>
        <authorList>
            <person name="Wekesa C.S."/>
            <person name="Oelmueller R."/>
            <person name="Furch A.C."/>
        </authorList>
    </citation>
    <scope>NUCLEOTIDE SEQUENCE [LARGE SCALE GENOMIC DNA]</scope>
    <source>
        <strain evidence="4">BS3</strain>
    </source>
</reference>
<keyword evidence="2" id="KW-1015">Disulfide bond</keyword>
<protein>
    <submittedName>
        <fullName evidence="3">Trypsin-like peptidase domain-containing protein</fullName>
    </submittedName>
</protein>
<name>A0A7X6J1F0_9HYPH</name>
<dbReference type="InterPro" id="IPR000177">
    <property type="entry name" value="Apple"/>
</dbReference>
<evidence type="ECO:0000313" key="4">
    <source>
        <dbReference type="Proteomes" id="UP000540266"/>
    </source>
</evidence>
<dbReference type="PANTHER" id="PTHR43019:SF23">
    <property type="entry name" value="PROTEASE DO-LIKE 5, CHLOROPLASTIC"/>
    <property type="match status" value="1"/>
</dbReference>
<dbReference type="AlphaFoldDB" id="A0A7X6J1F0"/>
<dbReference type="CDD" id="cd01100">
    <property type="entry name" value="APPLE_Factor_XI_like"/>
    <property type="match status" value="2"/>
</dbReference>
<dbReference type="InterPro" id="IPR043504">
    <property type="entry name" value="Peptidase_S1_PA_chymotrypsin"/>
</dbReference>
<dbReference type="InterPro" id="IPR003609">
    <property type="entry name" value="Pan_app"/>
</dbReference>
<dbReference type="SUPFAM" id="SSF50494">
    <property type="entry name" value="Trypsin-like serine proteases"/>
    <property type="match status" value="1"/>
</dbReference>
<accession>A0A7X6J1F0</accession>
<dbReference type="SUPFAM" id="SSF57414">
    <property type="entry name" value="Hairpin loop containing domain-like"/>
    <property type="match status" value="2"/>
</dbReference>
<dbReference type="InterPro" id="IPR009003">
    <property type="entry name" value="Peptidase_S1_PA"/>
</dbReference>
<dbReference type="PANTHER" id="PTHR43019">
    <property type="entry name" value="SERINE ENDOPROTEASE DEGS"/>
    <property type="match status" value="1"/>
</dbReference>
<keyword evidence="1" id="KW-0677">Repeat</keyword>
<sequence>MATACRATLSAFFTAVFASTCLADGPTSSGTGFAVTTDGWLLTNAHVVQGCQRIEVKGRGDAIDPRIDAANDLALVKINAAEPFKPLVFRHAPTRLGDDILAIGFPLATLLSDSVKVTTGNVNALAGLRNDTRYIQISTPIQPGNSGGPVVDRDGFLVGITSATLSKGIADEIGITAQNVNFAIRASVAELFLQSQSIAGQSGDRAANQQTISTADLADKITPSVFQILCYGEEQEQASTKAPSATTNLPAQPAASLIDARGYDAIGFDYRAVKDITYSGCREICEGDSQCRAITYNTKYSVCFLKDNVVALIRNSDAVAAYASSKAADVIVSDFTSYSGIDLPGGDYKRLRGSNYLQCFTACIGDNACKAFSYVPKKSECWLKDTIGRPKATKGVELGIK</sequence>
<dbReference type="Gene3D" id="2.40.10.10">
    <property type="entry name" value="Trypsin-like serine proteases"/>
    <property type="match status" value="2"/>
</dbReference>
<dbReference type="PRINTS" id="PR00834">
    <property type="entry name" value="PROTEASES2C"/>
</dbReference>
<evidence type="ECO:0000256" key="2">
    <source>
        <dbReference type="ARBA" id="ARBA00023157"/>
    </source>
</evidence>
<evidence type="ECO:0000313" key="3">
    <source>
        <dbReference type="EMBL" id="QPK09797.1"/>
    </source>
</evidence>
<organism evidence="3 4">
    <name type="scientific">Rhizobium phaseoli</name>
    <dbReference type="NCBI Taxonomy" id="396"/>
    <lineage>
        <taxon>Bacteria</taxon>
        <taxon>Pseudomonadati</taxon>
        <taxon>Pseudomonadota</taxon>
        <taxon>Alphaproteobacteria</taxon>
        <taxon>Hyphomicrobiales</taxon>
        <taxon>Rhizobiaceae</taxon>
        <taxon>Rhizobium/Agrobacterium group</taxon>
        <taxon>Rhizobium</taxon>
    </lineage>
</organism>
<dbReference type="Pfam" id="PF14295">
    <property type="entry name" value="PAN_4"/>
    <property type="match status" value="2"/>
</dbReference>
<dbReference type="EMBL" id="CP064931">
    <property type="protein sequence ID" value="QPK09797.1"/>
    <property type="molecule type" value="Genomic_DNA"/>
</dbReference>
<dbReference type="InterPro" id="IPR001940">
    <property type="entry name" value="Peptidase_S1C"/>
</dbReference>
<dbReference type="RefSeq" id="WP_064825482.1">
    <property type="nucleotide sequence ID" value="NZ_CP013532.1"/>
</dbReference>
<dbReference type="Pfam" id="PF13365">
    <property type="entry name" value="Trypsin_2"/>
    <property type="match status" value="1"/>
</dbReference>
<dbReference type="GO" id="GO:0005576">
    <property type="term" value="C:extracellular region"/>
    <property type="evidence" value="ECO:0007669"/>
    <property type="project" value="InterPro"/>
</dbReference>
<evidence type="ECO:0000256" key="1">
    <source>
        <dbReference type="ARBA" id="ARBA00022737"/>
    </source>
</evidence>
<gene>
    <name evidence="3" type="ORF">HER27_004285</name>
</gene>
<dbReference type="GO" id="GO:0004252">
    <property type="term" value="F:serine-type endopeptidase activity"/>
    <property type="evidence" value="ECO:0007669"/>
    <property type="project" value="InterPro"/>
</dbReference>
<dbReference type="PROSITE" id="PS50948">
    <property type="entry name" value="PAN"/>
    <property type="match status" value="1"/>
</dbReference>
<dbReference type="GeneID" id="45958358"/>
<dbReference type="Proteomes" id="UP000540266">
    <property type="component" value="Chromosome"/>
</dbReference>
<dbReference type="GO" id="GO:0006508">
    <property type="term" value="P:proteolysis"/>
    <property type="evidence" value="ECO:0007669"/>
    <property type="project" value="InterPro"/>
</dbReference>
<proteinExistence type="predicted"/>
<dbReference type="Gene3D" id="3.50.4.10">
    <property type="entry name" value="Hepatocyte Growth Factor"/>
    <property type="match status" value="2"/>
</dbReference>